<proteinExistence type="predicted"/>
<dbReference type="InterPro" id="IPR016181">
    <property type="entry name" value="Acyl_CoA_acyltransferase"/>
</dbReference>
<name>A0A1M6TSC8_9ACTN</name>
<dbReference type="Gene3D" id="3.40.630.30">
    <property type="match status" value="1"/>
</dbReference>
<sequence length="178" mass="19264">MYRLRSWEPGDAERLLSAFAEPELAWQSPEVLVTEREALAWIGRRRTAAEAGDEFGFAVTAGEGPVLGHVQVSVTSRAHGLGWVSYWIHSDARGRGAATAAALLVCEYAFAETDLFRLELGHRLNNPASCRVALGAGFRPEGIERRKLNYGGERFDTGTHARLRTDPAGALPAGVCGS</sequence>
<dbReference type="SUPFAM" id="SSF55729">
    <property type="entry name" value="Acyl-CoA N-acyltransferases (Nat)"/>
    <property type="match status" value="1"/>
</dbReference>
<evidence type="ECO:0000313" key="3">
    <source>
        <dbReference type="Proteomes" id="UP000184452"/>
    </source>
</evidence>
<dbReference type="InterPro" id="IPR000182">
    <property type="entry name" value="GNAT_dom"/>
</dbReference>
<dbReference type="Pfam" id="PF13302">
    <property type="entry name" value="Acetyltransf_3"/>
    <property type="match status" value="1"/>
</dbReference>
<accession>A0A1M6TSC8</accession>
<protein>
    <submittedName>
        <fullName evidence="2">Protein N-acetyltransferase, RimJ/RimL family</fullName>
    </submittedName>
</protein>
<dbReference type="STRING" id="758803.SAMN05421803_12481"/>
<organism evidence="2 3">
    <name type="scientific">Nocardiopsis flavescens</name>
    <dbReference type="NCBI Taxonomy" id="758803"/>
    <lineage>
        <taxon>Bacteria</taxon>
        <taxon>Bacillati</taxon>
        <taxon>Actinomycetota</taxon>
        <taxon>Actinomycetes</taxon>
        <taxon>Streptosporangiales</taxon>
        <taxon>Nocardiopsidaceae</taxon>
        <taxon>Nocardiopsis</taxon>
    </lineage>
</organism>
<feature type="domain" description="N-acetyltransferase" evidence="1">
    <location>
        <begin position="2"/>
        <end position="166"/>
    </location>
</feature>
<dbReference type="PANTHER" id="PTHR43441:SF10">
    <property type="entry name" value="ACETYLTRANSFERASE"/>
    <property type="match status" value="1"/>
</dbReference>
<dbReference type="Proteomes" id="UP000184452">
    <property type="component" value="Unassembled WGS sequence"/>
</dbReference>
<evidence type="ECO:0000313" key="2">
    <source>
        <dbReference type="EMBL" id="SHK59819.1"/>
    </source>
</evidence>
<dbReference type="PANTHER" id="PTHR43441">
    <property type="entry name" value="RIBOSOMAL-PROTEIN-SERINE ACETYLTRANSFERASE"/>
    <property type="match status" value="1"/>
</dbReference>
<dbReference type="GO" id="GO:0008999">
    <property type="term" value="F:protein-N-terminal-alanine acetyltransferase activity"/>
    <property type="evidence" value="ECO:0007669"/>
    <property type="project" value="TreeGrafter"/>
</dbReference>
<dbReference type="PROSITE" id="PS51186">
    <property type="entry name" value="GNAT"/>
    <property type="match status" value="1"/>
</dbReference>
<dbReference type="GO" id="GO:0005737">
    <property type="term" value="C:cytoplasm"/>
    <property type="evidence" value="ECO:0007669"/>
    <property type="project" value="TreeGrafter"/>
</dbReference>
<keyword evidence="3" id="KW-1185">Reference proteome</keyword>
<dbReference type="RefSeq" id="WP_073383216.1">
    <property type="nucleotide sequence ID" value="NZ_FQZK01000024.1"/>
</dbReference>
<dbReference type="EMBL" id="FQZK01000024">
    <property type="protein sequence ID" value="SHK59819.1"/>
    <property type="molecule type" value="Genomic_DNA"/>
</dbReference>
<keyword evidence="2" id="KW-0808">Transferase</keyword>
<reference evidence="2 3" key="1">
    <citation type="submission" date="2016-11" db="EMBL/GenBank/DDBJ databases">
        <authorList>
            <person name="Jaros S."/>
            <person name="Januszkiewicz K."/>
            <person name="Wedrychowicz H."/>
        </authorList>
    </citation>
    <scope>NUCLEOTIDE SEQUENCE [LARGE SCALE GENOMIC DNA]</scope>
    <source>
        <strain evidence="2 3">CGMCC 4.5723</strain>
    </source>
</reference>
<dbReference type="GO" id="GO:1990189">
    <property type="term" value="F:protein N-terminal-serine acetyltransferase activity"/>
    <property type="evidence" value="ECO:0007669"/>
    <property type="project" value="TreeGrafter"/>
</dbReference>
<dbReference type="InterPro" id="IPR051908">
    <property type="entry name" value="Ribosomal_N-acetyltransferase"/>
</dbReference>
<dbReference type="AlphaFoldDB" id="A0A1M6TSC8"/>
<gene>
    <name evidence="2" type="ORF">SAMN05421803_12481</name>
</gene>
<dbReference type="OrthoDB" id="2061990at2"/>
<evidence type="ECO:0000259" key="1">
    <source>
        <dbReference type="PROSITE" id="PS51186"/>
    </source>
</evidence>